<keyword evidence="2" id="KW-0560">Oxidoreductase</keyword>
<evidence type="ECO:0000256" key="1">
    <source>
        <dbReference type="ARBA" id="ARBA00006484"/>
    </source>
</evidence>
<dbReference type="Gene3D" id="3.40.50.720">
    <property type="entry name" value="NAD(P)-binding Rossmann-like Domain"/>
    <property type="match status" value="1"/>
</dbReference>
<dbReference type="PRINTS" id="PR00080">
    <property type="entry name" value="SDRFAMILY"/>
</dbReference>
<dbReference type="PANTHER" id="PTHR42760:SF83">
    <property type="entry name" value="(3R)-3-HYDROXYACYL-COA DEHYDROGENASE"/>
    <property type="match status" value="1"/>
</dbReference>
<dbReference type="NCBIfam" id="NF005559">
    <property type="entry name" value="PRK07231.1"/>
    <property type="match status" value="1"/>
</dbReference>
<organism evidence="4 5">
    <name type="scientific">Aromatoleum diolicum</name>
    <dbReference type="NCBI Taxonomy" id="75796"/>
    <lineage>
        <taxon>Bacteria</taxon>
        <taxon>Pseudomonadati</taxon>
        <taxon>Pseudomonadota</taxon>
        <taxon>Betaproteobacteria</taxon>
        <taxon>Rhodocyclales</taxon>
        <taxon>Rhodocyclaceae</taxon>
        <taxon>Aromatoleum</taxon>
    </lineage>
</organism>
<dbReference type="Pfam" id="PF13561">
    <property type="entry name" value="adh_short_C2"/>
    <property type="match status" value="1"/>
</dbReference>
<dbReference type="PANTHER" id="PTHR42760">
    <property type="entry name" value="SHORT-CHAIN DEHYDROGENASES/REDUCTASES FAMILY MEMBER"/>
    <property type="match status" value="1"/>
</dbReference>
<protein>
    <submittedName>
        <fullName evidence="4">SDR family oxidoreductase</fullName>
    </submittedName>
</protein>
<dbReference type="PROSITE" id="PS00061">
    <property type="entry name" value="ADH_SHORT"/>
    <property type="match status" value="1"/>
</dbReference>
<dbReference type="InterPro" id="IPR036291">
    <property type="entry name" value="NAD(P)-bd_dom_sf"/>
</dbReference>
<gene>
    <name evidence="4" type="ORF">GPA25_09560</name>
</gene>
<sequence>MRMKDKVSIITGSANGIGLAAARKFAAEGAVVIVCDLNTELVESVVAELRAAGGQADGYVVNVADRVTINAMVAAVKGKYGRIDVLVNNAGITKDARLVKMTEAQFDAVINVNLKGVFNCTQAVAETMLAQGSGSIINTSSIAGTYGNFGQGNYAASKAGVIGLTKTWARELGPKGVRVNAVVPGTVATHILDTVPEEILNQIKQACWLRRVGRPEELANVYAFLASDEASYVNGATLEVSGGVSL</sequence>
<dbReference type="InterPro" id="IPR057326">
    <property type="entry name" value="KR_dom"/>
</dbReference>
<dbReference type="InterPro" id="IPR020904">
    <property type="entry name" value="Sc_DH/Rdtase_CS"/>
</dbReference>
<proteinExistence type="inferred from homology"/>
<evidence type="ECO:0000313" key="4">
    <source>
        <dbReference type="EMBL" id="NMG75003.1"/>
    </source>
</evidence>
<dbReference type="InterPro" id="IPR002347">
    <property type="entry name" value="SDR_fam"/>
</dbReference>
<comment type="caution">
    <text evidence="4">The sequence shown here is derived from an EMBL/GenBank/DDBJ whole genome shotgun (WGS) entry which is preliminary data.</text>
</comment>
<comment type="similarity">
    <text evidence="1">Belongs to the short-chain dehydrogenases/reductases (SDR) family.</text>
</comment>
<dbReference type="PRINTS" id="PR00081">
    <property type="entry name" value="GDHRDH"/>
</dbReference>
<dbReference type="Proteomes" id="UP000648984">
    <property type="component" value="Unassembled WGS sequence"/>
</dbReference>
<dbReference type="NCBIfam" id="NF009466">
    <property type="entry name" value="PRK12826.1-2"/>
    <property type="match status" value="1"/>
</dbReference>
<name>A0ABX1Q9L7_9RHOO</name>
<evidence type="ECO:0000259" key="3">
    <source>
        <dbReference type="SMART" id="SM00822"/>
    </source>
</evidence>
<dbReference type="EMBL" id="WTVQ01000013">
    <property type="protein sequence ID" value="NMG75003.1"/>
    <property type="molecule type" value="Genomic_DNA"/>
</dbReference>
<dbReference type="SMART" id="SM00822">
    <property type="entry name" value="PKS_KR"/>
    <property type="match status" value="1"/>
</dbReference>
<reference evidence="4 5" key="1">
    <citation type="submission" date="2019-12" db="EMBL/GenBank/DDBJ databases">
        <title>Comparative genomics gives insights into the taxonomy of the Azoarcus-Aromatoleum group and reveals separate origins of nif in the plant-associated Azoarcus and non-plant-associated Aromatoleum sub-groups.</title>
        <authorList>
            <person name="Lafos M."/>
            <person name="Maluk M."/>
            <person name="Batista M."/>
            <person name="Junghare M."/>
            <person name="Carmona M."/>
            <person name="Faoro H."/>
            <person name="Cruz L.M."/>
            <person name="Battistoni F."/>
            <person name="De Souza E."/>
            <person name="Pedrosa F."/>
            <person name="Chen W.-M."/>
            <person name="Poole P.S."/>
            <person name="Dixon R.A."/>
            <person name="James E.K."/>
        </authorList>
    </citation>
    <scope>NUCLEOTIDE SEQUENCE [LARGE SCALE GENOMIC DNA]</scope>
    <source>
        <strain evidence="4 5">22Lin</strain>
    </source>
</reference>
<evidence type="ECO:0000313" key="5">
    <source>
        <dbReference type="Proteomes" id="UP000648984"/>
    </source>
</evidence>
<keyword evidence="5" id="KW-1185">Reference proteome</keyword>
<dbReference type="RefSeq" id="WP_169260153.1">
    <property type="nucleotide sequence ID" value="NZ_WTVQ01000013.1"/>
</dbReference>
<evidence type="ECO:0000256" key="2">
    <source>
        <dbReference type="ARBA" id="ARBA00023002"/>
    </source>
</evidence>
<accession>A0ABX1Q9L7</accession>
<feature type="domain" description="Ketoreductase" evidence="3">
    <location>
        <begin position="6"/>
        <end position="185"/>
    </location>
</feature>
<dbReference type="SUPFAM" id="SSF51735">
    <property type="entry name" value="NAD(P)-binding Rossmann-fold domains"/>
    <property type="match status" value="1"/>
</dbReference>